<dbReference type="InterPro" id="IPR009012">
    <property type="entry name" value="GrpE_head"/>
</dbReference>
<comment type="function">
    <text evidence="3 4">Participates actively in the response to hyperosmotic and heat shock by preventing the aggregation of stress-denatured proteins, in association with DnaK and GrpE. It is the nucleotide exchange factor for DnaK and may function as a thermosensor. Unfolded proteins bind initially to DnaJ; upon interaction with the DnaJ-bound protein, DnaK hydrolyzes its bound ATP, resulting in the formation of a stable complex. GrpE releases ADP from DnaK; ATP binding to DnaK triggers the release of the substrate protein, thus completing the reaction cycle. Several rounds of ATP-dependent interactions between DnaJ, DnaK and GrpE are required for fully efficient folding.</text>
</comment>
<dbReference type="PANTHER" id="PTHR21237">
    <property type="entry name" value="GRPE PROTEIN"/>
    <property type="match status" value="1"/>
</dbReference>
<dbReference type="STRING" id="1802627.A3A70_00965"/>
<dbReference type="EMBL" id="MEVK01000005">
    <property type="protein sequence ID" value="OGC59881.1"/>
    <property type="molecule type" value="Genomic_DNA"/>
</dbReference>
<dbReference type="AlphaFoldDB" id="A0A1F4VRQ6"/>
<evidence type="ECO:0000256" key="4">
    <source>
        <dbReference type="RuleBase" id="RU000639"/>
    </source>
</evidence>
<dbReference type="SUPFAM" id="SSF51064">
    <property type="entry name" value="Head domain of nucleotide exchange factor GrpE"/>
    <property type="match status" value="1"/>
</dbReference>
<evidence type="ECO:0000256" key="5">
    <source>
        <dbReference type="RuleBase" id="RU004478"/>
    </source>
</evidence>
<protein>
    <recommendedName>
        <fullName evidence="3 4">Protein GrpE</fullName>
    </recommendedName>
    <alternativeName>
        <fullName evidence="3">HSP-70 cofactor</fullName>
    </alternativeName>
</protein>
<sequence length="146" mass="16387">MKETAIKQLEDDLAEMTERWKRAVADYNNLERRNAELSAEIVGRSIAGIVAAFLPTIDQLERAVQHGQSGLEAIYKSTQKTLDDLGVKAVSVVGEIFDPLKHEAVELAEGKEENKILEILEQGYEFGNRLIRPAKVKVSKKEDHNE</sequence>
<dbReference type="Proteomes" id="UP000178964">
    <property type="component" value="Unassembled WGS sequence"/>
</dbReference>
<proteinExistence type="inferred from homology"/>
<gene>
    <name evidence="3" type="primary">grpE</name>
    <name evidence="7" type="ORF">A3A70_00965</name>
</gene>
<dbReference type="InterPro" id="IPR000740">
    <property type="entry name" value="GrpE"/>
</dbReference>
<comment type="similarity">
    <text evidence="1 3 5">Belongs to the GrpE family.</text>
</comment>
<dbReference type="CDD" id="cd00446">
    <property type="entry name" value="GrpE"/>
    <property type="match status" value="1"/>
</dbReference>
<feature type="coiled-coil region" evidence="6">
    <location>
        <begin position="6"/>
        <end position="40"/>
    </location>
</feature>
<evidence type="ECO:0000313" key="8">
    <source>
        <dbReference type="Proteomes" id="UP000178964"/>
    </source>
</evidence>
<evidence type="ECO:0000256" key="2">
    <source>
        <dbReference type="ARBA" id="ARBA00023186"/>
    </source>
</evidence>
<keyword evidence="3 4" id="KW-0346">Stress response</keyword>
<dbReference type="GO" id="GO:0000774">
    <property type="term" value="F:adenyl-nucleotide exchange factor activity"/>
    <property type="evidence" value="ECO:0007669"/>
    <property type="project" value="InterPro"/>
</dbReference>
<evidence type="ECO:0000313" key="7">
    <source>
        <dbReference type="EMBL" id="OGC59881.1"/>
    </source>
</evidence>
<evidence type="ECO:0000256" key="6">
    <source>
        <dbReference type="SAM" id="Coils"/>
    </source>
</evidence>
<dbReference type="GO" id="GO:0051087">
    <property type="term" value="F:protein-folding chaperone binding"/>
    <property type="evidence" value="ECO:0007669"/>
    <property type="project" value="InterPro"/>
</dbReference>
<dbReference type="GO" id="GO:0005737">
    <property type="term" value="C:cytoplasm"/>
    <property type="evidence" value="ECO:0007669"/>
    <property type="project" value="UniProtKB-SubCell"/>
</dbReference>
<name>A0A1F4VRQ6_UNCKA</name>
<dbReference type="PRINTS" id="PR00773">
    <property type="entry name" value="GRPEPROTEIN"/>
</dbReference>
<dbReference type="GO" id="GO:0042803">
    <property type="term" value="F:protein homodimerization activity"/>
    <property type="evidence" value="ECO:0007669"/>
    <property type="project" value="InterPro"/>
</dbReference>
<comment type="caution">
    <text evidence="7">The sequence shown here is derived from an EMBL/GenBank/DDBJ whole genome shotgun (WGS) entry which is preliminary data.</text>
</comment>
<evidence type="ECO:0000256" key="1">
    <source>
        <dbReference type="ARBA" id="ARBA00009054"/>
    </source>
</evidence>
<evidence type="ECO:0000256" key="3">
    <source>
        <dbReference type="HAMAP-Rule" id="MF_01151"/>
    </source>
</evidence>
<dbReference type="GO" id="GO:0051082">
    <property type="term" value="F:unfolded protein binding"/>
    <property type="evidence" value="ECO:0007669"/>
    <property type="project" value="TreeGrafter"/>
</dbReference>
<comment type="subcellular location">
    <subcellularLocation>
        <location evidence="3">Cytoplasm</location>
    </subcellularLocation>
</comment>
<dbReference type="GO" id="GO:0006457">
    <property type="term" value="P:protein folding"/>
    <property type="evidence" value="ECO:0007669"/>
    <property type="project" value="InterPro"/>
</dbReference>
<dbReference type="PANTHER" id="PTHR21237:SF23">
    <property type="entry name" value="GRPE PROTEIN HOMOLOG, MITOCHONDRIAL"/>
    <property type="match status" value="1"/>
</dbReference>
<organism evidence="7 8">
    <name type="scientific">candidate division WWE3 bacterium RIFCSPLOWO2_01_FULL_42_11</name>
    <dbReference type="NCBI Taxonomy" id="1802627"/>
    <lineage>
        <taxon>Bacteria</taxon>
        <taxon>Katanobacteria</taxon>
    </lineage>
</organism>
<dbReference type="Pfam" id="PF01025">
    <property type="entry name" value="GrpE"/>
    <property type="match status" value="1"/>
</dbReference>
<keyword evidence="3" id="KW-0963">Cytoplasm</keyword>
<comment type="subunit">
    <text evidence="3">Homodimer.</text>
</comment>
<dbReference type="PROSITE" id="PS01071">
    <property type="entry name" value="GRPE"/>
    <property type="match status" value="1"/>
</dbReference>
<dbReference type="Gene3D" id="3.90.20.20">
    <property type="match status" value="1"/>
</dbReference>
<dbReference type="HAMAP" id="MF_01151">
    <property type="entry name" value="GrpE"/>
    <property type="match status" value="1"/>
</dbReference>
<dbReference type="Gene3D" id="2.30.22.10">
    <property type="entry name" value="Head domain of nucleotide exchange factor GrpE"/>
    <property type="match status" value="1"/>
</dbReference>
<accession>A0A1F4VRQ6</accession>
<dbReference type="SUPFAM" id="SSF58014">
    <property type="entry name" value="Coiled-coil domain of nucleotide exchange factor GrpE"/>
    <property type="match status" value="1"/>
</dbReference>
<keyword evidence="6" id="KW-0175">Coiled coil</keyword>
<dbReference type="InterPro" id="IPR013805">
    <property type="entry name" value="GrpE_CC"/>
</dbReference>
<reference evidence="7 8" key="1">
    <citation type="journal article" date="2016" name="Nat. Commun.">
        <title>Thousands of microbial genomes shed light on interconnected biogeochemical processes in an aquifer system.</title>
        <authorList>
            <person name="Anantharaman K."/>
            <person name="Brown C.T."/>
            <person name="Hug L.A."/>
            <person name="Sharon I."/>
            <person name="Castelle C.J."/>
            <person name="Probst A.J."/>
            <person name="Thomas B.C."/>
            <person name="Singh A."/>
            <person name="Wilkins M.J."/>
            <person name="Karaoz U."/>
            <person name="Brodie E.L."/>
            <person name="Williams K.H."/>
            <person name="Hubbard S.S."/>
            <person name="Banfield J.F."/>
        </authorList>
    </citation>
    <scope>NUCLEOTIDE SEQUENCE [LARGE SCALE GENOMIC DNA]</scope>
</reference>
<keyword evidence="2 3" id="KW-0143">Chaperone</keyword>